<dbReference type="Proteomes" id="UP001295444">
    <property type="component" value="Chromosome 09"/>
</dbReference>
<evidence type="ECO:0000313" key="1">
    <source>
        <dbReference type="EMBL" id="CAH2315155.1"/>
    </source>
</evidence>
<reference evidence="1" key="1">
    <citation type="submission" date="2022-03" db="EMBL/GenBank/DDBJ databases">
        <authorList>
            <person name="Alioto T."/>
            <person name="Alioto T."/>
            <person name="Gomez Garrido J."/>
        </authorList>
    </citation>
    <scope>NUCLEOTIDE SEQUENCE</scope>
</reference>
<gene>
    <name evidence="1" type="ORF">PECUL_23A010099</name>
</gene>
<name>A0AAD1WKH9_PELCU</name>
<accession>A0AAD1WKH9</accession>
<sequence>MGRVLERKTMKEKNSKTSITALQVKWPSNPEKIFNKTKYRKYNLKNRNSSKPWVTNTSKYEFIASRHLSVDEIEYRELRGQDDGAPSPSCNRCHRTRLVPVIAVFRWKSFLAVCRWVQALRQCLLRQPEHTHWNISKPRTCPVVLYGTKPHRYKSVKGIDRLVFQYGRFKEEPQALRTTKDPQDLRTKTRSDDYLQKNMSNMQPDEMDWNKAYSSNPPIRMAGPVLTSLGSPSVDHYPVFQGHHTPPSDLYHYHHMGPPSQMSSVYHHPSVSEFQMVQGIGSDGKYGSLLSLLQPDRYQIPLQESIMKPEPISATATGPSGSESLNYRMNSQAGLHPQERRKEFFHPQDRRKDLYFY</sequence>
<proteinExistence type="predicted"/>
<evidence type="ECO:0000313" key="2">
    <source>
        <dbReference type="Proteomes" id="UP001295444"/>
    </source>
</evidence>
<protein>
    <submittedName>
        <fullName evidence="1">Uncharacterized protein</fullName>
    </submittedName>
</protein>
<dbReference type="EMBL" id="OW240920">
    <property type="protein sequence ID" value="CAH2315155.1"/>
    <property type="molecule type" value="Genomic_DNA"/>
</dbReference>
<organism evidence="1 2">
    <name type="scientific">Pelobates cultripes</name>
    <name type="common">Western spadefoot toad</name>
    <dbReference type="NCBI Taxonomy" id="61616"/>
    <lineage>
        <taxon>Eukaryota</taxon>
        <taxon>Metazoa</taxon>
        <taxon>Chordata</taxon>
        <taxon>Craniata</taxon>
        <taxon>Vertebrata</taxon>
        <taxon>Euteleostomi</taxon>
        <taxon>Amphibia</taxon>
        <taxon>Batrachia</taxon>
        <taxon>Anura</taxon>
        <taxon>Pelobatoidea</taxon>
        <taxon>Pelobatidae</taxon>
        <taxon>Pelobates</taxon>
    </lineage>
</organism>
<dbReference type="AlphaFoldDB" id="A0AAD1WKH9"/>
<keyword evidence="2" id="KW-1185">Reference proteome</keyword>